<dbReference type="InterPro" id="IPR006638">
    <property type="entry name" value="Elp3/MiaA/NifB-like_rSAM"/>
</dbReference>
<keyword evidence="12" id="KW-1185">Reference proteome</keyword>
<dbReference type="InterPro" id="IPR058240">
    <property type="entry name" value="rSAM_sf"/>
</dbReference>
<keyword evidence="5 9" id="KW-0479">Metal-binding</keyword>
<evidence type="ECO:0000259" key="10">
    <source>
        <dbReference type="PROSITE" id="PS51918"/>
    </source>
</evidence>
<dbReference type="InterPro" id="IPR004559">
    <property type="entry name" value="HemW-like"/>
</dbReference>
<dbReference type="SFLD" id="SFLDG01082">
    <property type="entry name" value="B12-binding_domain_containing"/>
    <property type="match status" value="1"/>
</dbReference>
<keyword evidence="9" id="KW-0004">4Fe-4S</keyword>
<comment type="similarity">
    <text evidence="1">Belongs to the anaerobic coproporphyrinogen-III oxidase family. HemW subfamily.</text>
</comment>
<dbReference type="RefSeq" id="WP_024332114.1">
    <property type="nucleotide sequence ID" value="NZ_JASOXK010000008.1"/>
</dbReference>
<evidence type="ECO:0000313" key="11">
    <source>
        <dbReference type="EMBL" id="PKY72919.1"/>
    </source>
</evidence>
<dbReference type="GO" id="GO:0006779">
    <property type="term" value="P:porphyrin-containing compound biosynthetic process"/>
    <property type="evidence" value="ECO:0007669"/>
    <property type="project" value="InterPro"/>
</dbReference>
<dbReference type="Proteomes" id="UP000235122">
    <property type="component" value="Unassembled WGS sequence"/>
</dbReference>
<keyword evidence="6 9" id="KW-0408">Iron</keyword>
<protein>
    <recommendedName>
        <fullName evidence="2 9">Heme chaperone HemW</fullName>
    </recommendedName>
</protein>
<name>A0A2I1IP75_9ACTO</name>
<dbReference type="SMART" id="SM00729">
    <property type="entry name" value="Elp3"/>
    <property type="match status" value="1"/>
</dbReference>
<keyword evidence="7 9" id="KW-0411">Iron-sulfur</keyword>
<sequence length="388" mass="42736">MSKPFSVYVHVPFCKARCGYCDFNTYVADFGLGANPASYDSSVAIEIERARSKVGAREVQTVFFGGGTPTLLSAATLGRILQKLRRSFPFAPGAEITTEANPETVTEQSISALAQAGFTRISFGMQSALPHVLATLERTHRPQIVPQVVQWAKEAGLEVSLDLIYGTPGETIADWEESLHTAVQMQPDHLSCYSLVIEGGTKMAGQLRRGKISPVDPDEQADKYKLADQLLSRAGYRWYEISNWARPRRGEEGVVATLLQNACKHNLAYWRDWDWWGFGPGAHSHLGPKRFWNIKHPLAYANALRAGKPVVAEDETVVGETKRLEKIMLGIRLAEGISLTEVDASGAKRAYQWGWLESAAYGAGRVVATLQGRLMADSLTLELLGKKQ</sequence>
<comment type="subcellular location">
    <subcellularLocation>
        <location evidence="9">Cytoplasm</location>
    </subcellularLocation>
</comment>
<dbReference type="PANTHER" id="PTHR13932">
    <property type="entry name" value="COPROPORPHYRINIGEN III OXIDASE"/>
    <property type="match status" value="1"/>
</dbReference>
<dbReference type="AlphaFoldDB" id="A0A2I1IP75"/>
<dbReference type="PROSITE" id="PS51918">
    <property type="entry name" value="RADICAL_SAM"/>
    <property type="match status" value="1"/>
</dbReference>
<dbReference type="GeneID" id="35866534"/>
<dbReference type="GO" id="GO:0046872">
    <property type="term" value="F:metal ion binding"/>
    <property type="evidence" value="ECO:0007669"/>
    <property type="project" value="UniProtKB-UniRule"/>
</dbReference>
<keyword evidence="9" id="KW-0963">Cytoplasm</keyword>
<dbReference type="InterPro" id="IPR007197">
    <property type="entry name" value="rSAM"/>
</dbReference>
<comment type="caution">
    <text evidence="11">The sequence shown here is derived from an EMBL/GenBank/DDBJ whole genome shotgun (WGS) entry which is preliminary data.</text>
</comment>
<evidence type="ECO:0000256" key="9">
    <source>
        <dbReference type="RuleBase" id="RU364116"/>
    </source>
</evidence>
<dbReference type="GO" id="GO:0005737">
    <property type="term" value="C:cytoplasm"/>
    <property type="evidence" value="ECO:0007669"/>
    <property type="project" value="UniProtKB-SubCell"/>
</dbReference>
<gene>
    <name evidence="11" type="ORF">CYJ19_04605</name>
</gene>
<evidence type="ECO:0000256" key="5">
    <source>
        <dbReference type="ARBA" id="ARBA00022723"/>
    </source>
</evidence>
<dbReference type="SUPFAM" id="SSF102114">
    <property type="entry name" value="Radical SAM enzymes"/>
    <property type="match status" value="1"/>
</dbReference>
<evidence type="ECO:0000256" key="2">
    <source>
        <dbReference type="ARBA" id="ARBA00017228"/>
    </source>
</evidence>
<dbReference type="PANTHER" id="PTHR13932:SF5">
    <property type="entry name" value="RADICAL S-ADENOSYL METHIONINE DOMAIN-CONTAINING PROTEIN 1, MITOCHONDRIAL"/>
    <property type="match status" value="1"/>
</dbReference>
<keyword evidence="3 9" id="KW-0349">Heme</keyword>
<dbReference type="SFLD" id="SFLDS00029">
    <property type="entry name" value="Radical_SAM"/>
    <property type="match status" value="1"/>
</dbReference>
<dbReference type="Gene3D" id="3.20.20.70">
    <property type="entry name" value="Aldolase class I"/>
    <property type="match status" value="1"/>
</dbReference>
<evidence type="ECO:0000256" key="7">
    <source>
        <dbReference type="ARBA" id="ARBA00023014"/>
    </source>
</evidence>
<dbReference type="InterPro" id="IPR034505">
    <property type="entry name" value="Coproporphyrinogen-III_oxidase"/>
</dbReference>
<comment type="function">
    <text evidence="9">Probably acts as a heme chaperone, transferring heme to an unknown acceptor. Binds one molecule of heme per monomer, possibly covalently. Binds 1 [4Fe-4S] cluster. The cluster is coordinated with 3 cysteines and an exchangeable S-adenosyl-L-methionine.</text>
</comment>
<evidence type="ECO:0000256" key="1">
    <source>
        <dbReference type="ARBA" id="ARBA00006100"/>
    </source>
</evidence>
<evidence type="ECO:0000256" key="8">
    <source>
        <dbReference type="ARBA" id="ARBA00023186"/>
    </source>
</evidence>
<dbReference type="Pfam" id="PF04055">
    <property type="entry name" value="Radical_SAM"/>
    <property type="match status" value="1"/>
</dbReference>
<dbReference type="GO" id="GO:0051539">
    <property type="term" value="F:4 iron, 4 sulfur cluster binding"/>
    <property type="evidence" value="ECO:0007669"/>
    <property type="project" value="UniProtKB-UniRule"/>
</dbReference>
<keyword evidence="4 9" id="KW-0949">S-adenosyl-L-methionine</keyword>
<accession>A0A2I1IP75</accession>
<evidence type="ECO:0000256" key="6">
    <source>
        <dbReference type="ARBA" id="ARBA00023004"/>
    </source>
</evidence>
<evidence type="ECO:0000256" key="4">
    <source>
        <dbReference type="ARBA" id="ARBA00022691"/>
    </source>
</evidence>
<evidence type="ECO:0000313" key="12">
    <source>
        <dbReference type="Proteomes" id="UP000235122"/>
    </source>
</evidence>
<keyword evidence="8 9" id="KW-0143">Chaperone</keyword>
<dbReference type="InterPro" id="IPR013785">
    <property type="entry name" value="Aldolase_TIM"/>
</dbReference>
<evidence type="ECO:0000256" key="3">
    <source>
        <dbReference type="ARBA" id="ARBA00022617"/>
    </source>
</evidence>
<proteinExistence type="inferred from homology"/>
<dbReference type="CDD" id="cd01335">
    <property type="entry name" value="Radical_SAM"/>
    <property type="match status" value="1"/>
</dbReference>
<dbReference type="SFLD" id="SFLDF00562">
    <property type="entry name" value="HemN-like__clustered_with_heat"/>
    <property type="match status" value="1"/>
</dbReference>
<organism evidence="11 12">
    <name type="scientific">Winkia neuii</name>
    <dbReference type="NCBI Taxonomy" id="33007"/>
    <lineage>
        <taxon>Bacteria</taxon>
        <taxon>Bacillati</taxon>
        <taxon>Actinomycetota</taxon>
        <taxon>Actinomycetes</taxon>
        <taxon>Actinomycetales</taxon>
        <taxon>Actinomycetaceae</taxon>
        <taxon>Winkia</taxon>
    </lineage>
</organism>
<dbReference type="EMBL" id="PKKO01000002">
    <property type="protein sequence ID" value="PKY72919.1"/>
    <property type="molecule type" value="Genomic_DNA"/>
</dbReference>
<dbReference type="SFLD" id="SFLDG01065">
    <property type="entry name" value="anaerobic_coproporphyrinogen-I"/>
    <property type="match status" value="1"/>
</dbReference>
<reference evidence="11 12" key="1">
    <citation type="submission" date="2017-12" db="EMBL/GenBank/DDBJ databases">
        <title>Phylogenetic diversity of female urinary microbiome.</title>
        <authorList>
            <person name="Thomas-White K."/>
            <person name="Wolfe A.J."/>
        </authorList>
    </citation>
    <scope>NUCLEOTIDE SEQUENCE [LARGE SCALE GENOMIC DNA]</scope>
    <source>
        <strain evidence="11 12">UMB0402</strain>
    </source>
</reference>
<feature type="domain" description="Radical SAM core" evidence="10">
    <location>
        <begin position="1"/>
        <end position="237"/>
    </location>
</feature>
<dbReference type="STRING" id="33007.HMPREF3198_01299"/>
<dbReference type="NCBIfam" id="TIGR00539">
    <property type="entry name" value="hemN_rel"/>
    <property type="match status" value="1"/>
</dbReference>
<dbReference type="GO" id="GO:0004109">
    <property type="term" value="F:coproporphyrinogen oxidase activity"/>
    <property type="evidence" value="ECO:0007669"/>
    <property type="project" value="InterPro"/>
</dbReference>